<gene>
    <name evidence="2" type="ORF">EWM64_g6348</name>
</gene>
<dbReference type="Gene3D" id="1.10.510.10">
    <property type="entry name" value="Transferase(Phosphotransferase) domain 1"/>
    <property type="match status" value="1"/>
</dbReference>
<dbReference type="PROSITE" id="PS50011">
    <property type="entry name" value="PROTEIN_KINASE_DOM"/>
    <property type="match status" value="1"/>
</dbReference>
<dbReference type="STRING" id="135208.A0A4Y9ZTV4"/>
<dbReference type="SUPFAM" id="SSF56112">
    <property type="entry name" value="Protein kinase-like (PK-like)"/>
    <property type="match status" value="1"/>
</dbReference>
<dbReference type="InterPro" id="IPR000719">
    <property type="entry name" value="Prot_kinase_dom"/>
</dbReference>
<dbReference type="EMBL" id="SFCI01000853">
    <property type="protein sequence ID" value="TFY77664.1"/>
    <property type="molecule type" value="Genomic_DNA"/>
</dbReference>
<name>A0A4Y9ZTV4_9AGAM</name>
<evidence type="ECO:0000313" key="3">
    <source>
        <dbReference type="Proteomes" id="UP000298061"/>
    </source>
</evidence>
<dbReference type="AlphaFoldDB" id="A0A4Y9ZTV4"/>
<evidence type="ECO:0000313" key="2">
    <source>
        <dbReference type="EMBL" id="TFY77664.1"/>
    </source>
</evidence>
<organism evidence="2 3">
    <name type="scientific">Hericium alpestre</name>
    <dbReference type="NCBI Taxonomy" id="135208"/>
    <lineage>
        <taxon>Eukaryota</taxon>
        <taxon>Fungi</taxon>
        <taxon>Dikarya</taxon>
        <taxon>Basidiomycota</taxon>
        <taxon>Agaricomycotina</taxon>
        <taxon>Agaricomycetes</taxon>
        <taxon>Russulales</taxon>
        <taxon>Hericiaceae</taxon>
        <taxon>Hericium</taxon>
    </lineage>
</organism>
<accession>A0A4Y9ZTV4</accession>
<dbReference type="InterPro" id="IPR011009">
    <property type="entry name" value="Kinase-like_dom_sf"/>
</dbReference>
<dbReference type="OrthoDB" id="5987198at2759"/>
<comment type="caution">
    <text evidence="2">The sequence shown here is derived from an EMBL/GenBank/DDBJ whole genome shotgun (WGS) entry which is preliminary data.</text>
</comment>
<feature type="domain" description="Protein kinase" evidence="1">
    <location>
        <begin position="1"/>
        <end position="281"/>
    </location>
</feature>
<sequence length="281" mass="32203">MLRPRLRPGWTPSWHTTGESILWAEDAAATPLRPHLIDATRMRDGKLVYIKRISTGDLESAIALDLSTPDLRRDPRNHCVPILDTFQDPEDEAVSYMVMPFLRLMYQPPFEYVGEIFDFGEQILEGLVFLHEHGIAHRDCAQKNLMMDADAMYPLGFHPLRGMYLADGKTLGYRNSRLTSGVKYYYVDFGISSRVPPNAESRLVVGTFGRDQDVPELSDTVPYDPFKVDIYIIGNMFKQEIYDVAVALLRQFDSPYLRRVSPIEIPECRISTTFYQSHDTT</sequence>
<evidence type="ECO:0000259" key="1">
    <source>
        <dbReference type="PROSITE" id="PS50011"/>
    </source>
</evidence>
<proteinExistence type="predicted"/>
<keyword evidence="3" id="KW-1185">Reference proteome</keyword>
<reference evidence="2 3" key="1">
    <citation type="submission" date="2019-02" db="EMBL/GenBank/DDBJ databases">
        <title>Genome sequencing of the rare red list fungi Hericium alpestre (H. flagellum).</title>
        <authorList>
            <person name="Buettner E."/>
            <person name="Kellner H."/>
        </authorList>
    </citation>
    <scope>NUCLEOTIDE SEQUENCE [LARGE SCALE GENOMIC DNA]</scope>
    <source>
        <strain evidence="2 3">DSM 108284</strain>
    </source>
</reference>
<dbReference type="GO" id="GO:0005524">
    <property type="term" value="F:ATP binding"/>
    <property type="evidence" value="ECO:0007669"/>
    <property type="project" value="InterPro"/>
</dbReference>
<protein>
    <recommendedName>
        <fullName evidence="1">Protein kinase domain-containing protein</fullName>
    </recommendedName>
</protein>
<dbReference type="Proteomes" id="UP000298061">
    <property type="component" value="Unassembled WGS sequence"/>
</dbReference>
<dbReference type="GO" id="GO:0004672">
    <property type="term" value="F:protein kinase activity"/>
    <property type="evidence" value="ECO:0007669"/>
    <property type="project" value="InterPro"/>
</dbReference>